<dbReference type="AlphaFoldDB" id="A0A2W5SHQ9"/>
<proteinExistence type="predicted"/>
<keyword evidence="9" id="KW-0067">ATP-binding</keyword>
<dbReference type="Proteomes" id="UP000248975">
    <property type="component" value="Unassembled WGS sequence"/>
</dbReference>
<dbReference type="GO" id="GO:0005524">
    <property type="term" value="F:ATP binding"/>
    <property type="evidence" value="ECO:0007669"/>
    <property type="project" value="UniProtKB-KW"/>
</dbReference>
<dbReference type="EMBL" id="QFQS01000001">
    <property type="protein sequence ID" value="PZR00353.1"/>
    <property type="molecule type" value="Genomic_DNA"/>
</dbReference>
<sequence>MFPVLYLTLELPKRIINDAIGAQSSTVDVLGFQISQVGFLALLCFAYLVSVVGNGVLKMHVNTLKGVLSERMLRRFRYALIARILRFPQSYFHRTSQGELVSMITAESEQLGGMMGDAISQPVLQAGQMLTILGFLLMQSVWFALAAVALIPLQAWLIPRMQRQINILNRTRVREVRKLASEIGESAAGAVHLRRNGGVRYRLAMISRRLALLYHIRFEIYQKKFFMKFVNNFITQLTPLLFYSFGGYLVIKGELSIGALVAALSAHKDLSQPWNELLNYYNQVQEAALRYTVVIERFAPSGMIEEKKFEDTPTEIPHLGGDLELSDVTLRGPDGTVILRDTSLVIPKAKTVAFAVENEEDRRTIAELLTREIAPVGGAVRIAGQNLADLHQSVIAARIGYASSRPFVIKGNFGANVMAPLMAGPRPLKDTATAQEQEAASKESRAAGNSPDPYEAEWIDPSRADLSTPQEVREWWLDLTEAIDGDRVLFNLALDQKFDPSTDPELASRLVELRPAIASKMERGGFEKAFFRFDRDEYNPALSVAGNLLFAVPREQITPEALVEQKGILSLLHEMKLEGEMVQLSRDVVEMLRQTFGLVGTDHPLFRKLGLDQDVYARAVALLQETGQSGRRELTDPELALLLSVPFQISAEQIGPAFSDEMKARIVRLRNLDPALLKSRSGGLFTPLDENELSPGLTVLENLLFAKLSETSGTRADRLREVVAKELQQADLRRPITQLIYNLPIGLNGAGLPTLLAEALDVMRAAIKRPDVLILDQTLPSYDSSARNAAYARLRTLLPDTTFIYLQSRFADPESYDLFFEVSHAQIVSGAHGPAGGEDNAASADLSRKLRLLETTDLFSGLDRRQLRLLAFGARWFTAPAGTDVFHRNDDPSDGAYLIAEGEAGLYLPEEGGTERLIATAKPGSLVGELGLIRSEPRALGMRTHTDMTALRISAEAFLSVVENDAATAFKLLQVVAGYVAHSSD</sequence>
<dbReference type="InterPro" id="IPR036640">
    <property type="entry name" value="ABC1_TM_sf"/>
</dbReference>
<comment type="caution">
    <text evidence="9">The sequence shown here is derived from an EMBL/GenBank/DDBJ whole genome shotgun (WGS) entry which is preliminary data.</text>
</comment>
<evidence type="ECO:0000259" key="7">
    <source>
        <dbReference type="PROSITE" id="PS50042"/>
    </source>
</evidence>
<dbReference type="SUPFAM" id="SSF51206">
    <property type="entry name" value="cAMP-binding domain-like"/>
    <property type="match status" value="1"/>
</dbReference>
<dbReference type="Pfam" id="PF00027">
    <property type="entry name" value="cNMP_binding"/>
    <property type="match status" value="1"/>
</dbReference>
<evidence type="ECO:0000313" key="9">
    <source>
        <dbReference type="EMBL" id="PZR00353.1"/>
    </source>
</evidence>
<evidence type="ECO:0000256" key="4">
    <source>
        <dbReference type="ARBA" id="ARBA00023136"/>
    </source>
</evidence>
<feature type="domain" description="Cyclic nucleotide-binding" evidence="7">
    <location>
        <begin position="858"/>
        <end position="962"/>
    </location>
</feature>
<dbReference type="PROSITE" id="PS50929">
    <property type="entry name" value="ABC_TM1F"/>
    <property type="match status" value="1"/>
</dbReference>
<accession>A0A2W5SHQ9</accession>
<keyword evidence="4 6" id="KW-0472">Membrane</keyword>
<feature type="domain" description="ABC transmembrane type-1" evidence="8">
    <location>
        <begin position="13"/>
        <end position="286"/>
    </location>
</feature>
<dbReference type="InterPro" id="IPR027417">
    <property type="entry name" value="P-loop_NTPase"/>
</dbReference>
<keyword evidence="9" id="KW-0547">Nucleotide-binding</keyword>
<dbReference type="SUPFAM" id="SSF52540">
    <property type="entry name" value="P-loop containing nucleoside triphosphate hydrolases"/>
    <property type="match status" value="2"/>
</dbReference>
<dbReference type="PANTHER" id="PTHR43394:SF1">
    <property type="entry name" value="ATP-BINDING CASSETTE SUB-FAMILY B MEMBER 10, MITOCHONDRIAL"/>
    <property type="match status" value="1"/>
</dbReference>
<dbReference type="GO" id="GO:0005886">
    <property type="term" value="C:plasma membrane"/>
    <property type="evidence" value="ECO:0007669"/>
    <property type="project" value="UniProtKB-SubCell"/>
</dbReference>
<dbReference type="Pfam" id="PF00664">
    <property type="entry name" value="ABC_membrane"/>
    <property type="match status" value="1"/>
</dbReference>
<dbReference type="PROSITE" id="PS50042">
    <property type="entry name" value="CNMP_BINDING_3"/>
    <property type="match status" value="1"/>
</dbReference>
<dbReference type="InterPro" id="IPR014710">
    <property type="entry name" value="RmlC-like_jellyroll"/>
</dbReference>
<dbReference type="Gene3D" id="1.20.1560.10">
    <property type="entry name" value="ABC transporter type 1, transmembrane domain"/>
    <property type="match status" value="1"/>
</dbReference>
<dbReference type="CDD" id="cd07346">
    <property type="entry name" value="ABC_6TM_exporters"/>
    <property type="match status" value="1"/>
</dbReference>
<dbReference type="PANTHER" id="PTHR43394">
    <property type="entry name" value="ATP-DEPENDENT PERMEASE MDL1, MITOCHONDRIAL"/>
    <property type="match status" value="1"/>
</dbReference>
<keyword evidence="3 6" id="KW-1133">Transmembrane helix</keyword>
<comment type="subcellular location">
    <subcellularLocation>
        <location evidence="1">Cell membrane</location>
        <topology evidence="1">Multi-pass membrane protein</topology>
    </subcellularLocation>
</comment>
<dbReference type="InterPro" id="IPR039421">
    <property type="entry name" value="Type_1_exporter"/>
</dbReference>
<protein>
    <submittedName>
        <fullName evidence="9">ABC transporter ATP-binding protein</fullName>
    </submittedName>
</protein>
<dbReference type="InterPro" id="IPR000595">
    <property type="entry name" value="cNMP-bd_dom"/>
</dbReference>
<dbReference type="Gene3D" id="2.60.120.10">
    <property type="entry name" value="Jelly Rolls"/>
    <property type="match status" value="1"/>
</dbReference>
<reference evidence="9 10" key="1">
    <citation type="submission" date="2017-08" db="EMBL/GenBank/DDBJ databases">
        <title>Infants hospitalized years apart are colonized by the same room-sourced microbial strains.</title>
        <authorList>
            <person name="Brooks B."/>
            <person name="Olm M.R."/>
            <person name="Firek B.A."/>
            <person name="Baker R."/>
            <person name="Thomas B.C."/>
            <person name="Morowitz M.J."/>
            <person name="Banfield J.F."/>
        </authorList>
    </citation>
    <scope>NUCLEOTIDE SEQUENCE [LARGE SCALE GENOMIC DNA]</scope>
    <source>
        <strain evidence="9">S2_003_000_R2_11</strain>
    </source>
</reference>
<organism evidence="9 10">
    <name type="scientific">Cereibacter sphaeroides</name>
    <name type="common">Rhodobacter sphaeroides</name>
    <dbReference type="NCBI Taxonomy" id="1063"/>
    <lineage>
        <taxon>Bacteria</taxon>
        <taxon>Pseudomonadati</taxon>
        <taxon>Pseudomonadota</taxon>
        <taxon>Alphaproteobacteria</taxon>
        <taxon>Rhodobacterales</taxon>
        <taxon>Paracoccaceae</taxon>
        <taxon>Cereibacter</taxon>
    </lineage>
</organism>
<dbReference type="InterPro" id="IPR018490">
    <property type="entry name" value="cNMP-bd_dom_sf"/>
</dbReference>
<evidence type="ECO:0000256" key="6">
    <source>
        <dbReference type="SAM" id="Phobius"/>
    </source>
</evidence>
<dbReference type="Gene3D" id="3.40.50.300">
    <property type="entry name" value="P-loop containing nucleotide triphosphate hydrolases"/>
    <property type="match status" value="2"/>
</dbReference>
<gene>
    <name evidence="9" type="ORF">DI533_07190</name>
</gene>
<keyword evidence="2 6" id="KW-0812">Transmembrane</keyword>
<evidence type="ECO:0000259" key="8">
    <source>
        <dbReference type="PROSITE" id="PS50929"/>
    </source>
</evidence>
<dbReference type="CDD" id="cd00038">
    <property type="entry name" value="CAP_ED"/>
    <property type="match status" value="1"/>
</dbReference>
<evidence type="ECO:0000256" key="3">
    <source>
        <dbReference type="ARBA" id="ARBA00022989"/>
    </source>
</evidence>
<dbReference type="SMART" id="SM00100">
    <property type="entry name" value="cNMP"/>
    <property type="match status" value="1"/>
</dbReference>
<dbReference type="SUPFAM" id="SSF90123">
    <property type="entry name" value="ABC transporter transmembrane region"/>
    <property type="match status" value="1"/>
</dbReference>
<evidence type="ECO:0000256" key="5">
    <source>
        <dbReference type="SAM" id="MobiDB-lite"/>
    </source>
</evidence>
<feature type="transmembrane region" description="Helical" evidence="6">
    <location>
        <begin position="229"/>
        <end position="251"/>
    </location>
</feature>
<evidence type="ECO:0000313" key="10">
    <source>
        <dbReference type="Proteomes" id="UP000248975"/>
    </source>
</evidence>
<evidence type="ECO:0000256" key="1">
    <source>
        <dbReference type="ARBA" id="ARBA00004651"/>
    </source>
</evidence>
<evidence type="ECO:0000256" key="2">
    <source>
        <dbReference type="ARBA" id="ARBA00022692"/>
    </source>
</evidence>
<dbReference type="InterPro" id="IPR011527">
    <property type="entry name" value="ABC1_TM_dom"/>
</dbReference>
<feature type="transmembrane region" description="Helical" evidence="6">
    <location>
        <begin position="132"/>
        <end position="153"/>
    </location>
</feature>
<dbReference type="GO" id="GO:0015421">
    <property type="term" value="F:ABC-type oligopeptide transporter activity"/>
    <property type="evidence" value="ECO:0007669"/>
    <property type="project" value="TreeGrafter"/>
</dbReference>
<name>A0A2W5SHQ9_CERSP</name>
<feature type="region of interest" description="Disordered" evidence="5">
    <location>
        <begin position="426"/>
        <end position="458"/>
    </location>
</feature>